<evidence type="ECO:0000256" key="3">
    <source>
        <dbReference type="SAM" id="Phobius"/>
    </source>
</evidence>
<dbReference type="PANTHER" id="PTHR44943">
    <property type="entry name" value="CELLULOSE SYNTHASE OPERON PROTEIN C"/>
    <property type="match status" value="1"/>
</dbReference>
<feature type="transmembrane region" description="Helical" evidence="3">
    <location>
        <begin position="7"/>
        <end position="27"/>
    </location>
</feature>
<evidence type="ECO:0008006" key="5">
    <source>
        <dbReference type="Google" id="ProtNLM"/>
    </source>
</evidence>
<keyword evidence="3" id="KW-0812">Transmembrane</keyword>
<name>A0A382A9Q0_9ZZZZ</name>
<proteinExistence type="predicted"/>
<dbReference type="Pfam" id="PF00515">
    <property type="entry name" value="TPR_1"/>
    <property type="match status" value="1"/>
</dbReference>
<keyword evidence="1" id="KW-0677">Repeat</keyword>
<dbReference type="InterPro" id="IPR051685">
    <property type="entry name" value="Ycf3/AcsC/BcsC/TPR_MFPF"/>
</dbReference>
<dbReference type="Gene3D" id="1.25.40.10">
    <property type="entry name" value="Tetratricopeptide repeat domain"/>
    <property type="match status" value="3"/>
</dbReference>
<reference evidence="4" key="1">
    <citation type="submission" date="2018-05" db="EMBL/GenBank/DDBJ databases">
        <authorList>
            <person name="Lanie J.A."/>
            <person name="Ng W.-L."/>
            <person name="Kazmierczak K.M."/>
            <person name="Andrzejewski T.M."/>
            <person name="Davidsen T.M."/>
            <person name="Wayne K.J."/>
            <person name="Tettelin H."/>
            <person name="Glass J.I."/>
            <person name="Rusch D."/>
            <person name="Podicherti R."/>
            <person name="Tsui H.-C.T."/>
            <person name="Winkler M.E."/>
        </authorList>
    </citation>
    <scope>NUCLEOTIDE SEQUENCE</scope>
</reference>
<gene>
    <name evidence="4" type="ORF">METZ01_LOCUS150815</name>
</gene>
<dbReference type="InterPro" id="IPR019734">
    <property type="entry name" value="TPR_rpt"/>
</dbReference>
<keyword evidence="3" id="KW-1133">Transmembrane helix</keyword>
<evidence type="ECO:0000256" key="1">
    <source>
        <dbReference type="ARBA" id="ARBA00022737"/>
    </source>
</evidence>
<dbReference type="SUPFAM" id="SSF48452">
    <property type="entry name" value="TPR-like"/>
    <property type="match status" value="1"/>
</dbReference>
<dbReference type="Pfam" id="PF13432">
    <property type="entry name" value="TPR_16"/>
    <property type="match status" value="1"/>
</dbReference>
<protein>
    <recommendedName>
        <fullName evidence="5">Tetratricopeptide repeat-like domain-containing protein</fullName>
    </recommendedName>
</protein>
<dbReference type="InterPro" id="IPR011990">
    <property type="entry name" value="TPR-like_helical_dom_sf"/>
</dbReference>
<sequence length="348" mass="40344">MKKMGKWLICFEIFAVFVFFAIIFANITSSYTGQSSRVDSDLDQLMEAADQLYEIYDLPGALVKYWEAITQMEGQKESQKLLHARLRVSEIYFRSNWNKDALDHLARAAEIDQNNTALRLLQGELYKDDGQRALAAQEFLAVINKDPTNFEAHYLLGVLYQGARQFEQAIDHYQQAIQYDLQMFHQPFELAPVAQLARMQLSRTYRQILQSYQSVDQENNIPDVGEIERIENLAITFLEEAVHINEQFVEARQELIGLFYRKASKMGRARGVRSYDQALDIYQKIVKLNPSEIDAWQWIGQIQRSFLDDPEAALAAYQKAYELESDVGILAEIKTLKDEIEKMELEKQ</sequence>
<dbReference type="AlphaFoldDB" id="A0A382A9Q0"/>
<dbReference type="SMART" id="SM00028">
    <property type="entry name" value="TPR"/>
    <property type="match status" value="4"/>
</dbReference>
<accession>A0A382A9Q0</accession>
<keyword evidence="3" id="KW-0472">Membrane</keyword>
<evidence type="ECO:0000256" key="2">
    <source>
        <dbReference type="ARBA" id="ARBA00022803"/>
    </source>
</evidence>
<keyword evidence="2" id="KW-0802">TPR repeat</keyword>
<organism evidence="4">
    <name type="scientific">marine metagenome</name>
    <dbReference type="NCBI Taxonomy" id="408172"/>
    <lineage>
        <taxon>unclassified sequences</taxon>
        <taxon>metagenomes</taxon>
        <taxon>ecological metagenomes</taxon>
    </lineage>
</organism>
<dbReference type="EMBL" id="UINC01024410">
    <property type="protein sequence ID" value="SVA97961.1"/>
    <property type="molecule type" value="Genomic_DNA"/>
</dbReference>
<dbReference type="PANTHER" id="PTHR44943:SF8">
    <property type="entry name" value="TPR REPEAT-CONTAINING PROTEIN MJ0263"/>
    <property type="match status" value="1"/>
</dbReference>
<dbReference type="PROSITE" id="PS50005">
    <property type="entry name" value="TPR"/>
    <property type="match status" value="1"/>
</dbReference>
<evidence type="ECO:0000313" key="4">
    <source>
        <dbReference type="EMBL" id="SVA97961.1"/>
    </source>
</evidence>